<dbReference type="EMBL" id="JADFTS010000003">
    <property type="protein sequence ID" value="KAF9615513.1"/>
    <property type="molecule type" value="Genomic_DNA"/>
</dbReference>
<accession>A0A835IFA9</accession>
<protein>
    <submittedName>
        <fullName evidence="1">Uncharacterized protein</fullName>
    </submittedName>
</protein>
<proteinExistence type="predicted"/>
<evidence type="ECO:0000313" key="1">
    <source>
        <dbReference type="EMBL" id="KAF9615513.1"/>
    </source>
</evidence>
<evidence type="ECO:0000313" key="2">
    <source>
        <dbReference type="Proteomes" id="UP000631114"/>
    </source>
</evidence>
<reference evidence="1 2" key="1">
    <citation type="submission" date="2020-10" db="EMBL/GenBank/DDBJ databases">
        <title>The Coptis chinensis genome and diversification of protoberbering-type alkaloids.</title>
        <authorList>
            <person name="Wang B."/>
            <person name="Shu S."/>
            <person name="Song C."/>
            <person name="Liu Y."/>
        </authorList>
    </citation>
    <scope>NUCLEOTIDE SEQUENCE [LARGE SCALE GENOMIC DNA]</scope>
    <source>
        <strain evidence="1">HL-2020</strain>
        <tissue evidence="1">Leaf</tissue>
    </source>
</reference>
<organism evidence="1 2">
    <name type="scientific">Coptis chinensis</name>
    <dbReference type="NCBI Taxonomy" id="261450"/>
    <lineage>
        <taxon>Eukaryota</taxon>
        <taxon>Viridiplantae</taxon>
        <taxon>Streptophyta</taxon>
        <taxon>Embryophyta</taxon>
        <taxon>Tracheophyta</taxon>
        <taxon>Spermatophyta</taxon>
        <taxon>Magnoliopsida</taxon>
        <taxon>Ranunculales</taxon>
        <taxon>Ranunculaceae</taxon>
        <taxon>Coptidoideae</taxon>
        <taxon>Coptis</taxon>
    </lineage>
</organism>
<gene>
    <name evidence="1" type="ORF">IFM89_024096</name>
</gene>
<name>A0A835IFA9_9MAGN</name>
<comment type="caution">
    <text evidence="1">The sequence shown here is derived from an EMBL/GenBank/DDBJ whole genome shotgun (WGS) entry which is preliminary data.</text>
</comment>
<dbReference type="Proteomes" id="UP000631114">
    <property type="component" value="Unassembled WGS sequence"/>
</dbReference>
<keyword evidence="2" id="KW-1185">Reference proteome</keyword>
<dbReference type="AlphaFoldDB" id="A0A835IFA9"/>
<sequence length="116" mass="13944">MSKEILYWKSYAKRKDCWVVLQLVLMVLLQYQHTYYLWPSPPNELCNPNQAPTMQSVLSTSITADKLLYQLKCLMKLWKCQRKCEWNQCWVNATESKPAKLIYELKWFVRVMGFEL</sequence>